<evidence type="ECO:0000313" key="2">
    <source>
        <dbReference type="Proteomes" id="UP000279029"/>
    </source>
</evidence>
<keyword evidence="2" id="KW-1185">Reference proteome</keyword>
<dbReference type="OrthoDB" id="9757917at2"/>
<dbReference type="Proteomes" id="UP000279029">
    <property type="component" value="Chromosome"/>
</dbReference>
<dbReference type="RefSeq" id="WP_125138240.1">
    <property type="nucleotide sequence ID" value="NZ_LR130778.1"/>
</dbReference>
<proteinExistence type="predicted"/>
<dbReference type="NCBIfam" id="NF047352">
    <property type="entry name" value="P_loop_sacsin"/>
    <property type="match status" value="1"/>
</dbReference>
<organism evidence="1 2">
    <name type="scientific">Petrocella atlantisensis</name>
    <dbReference type="NCBI Taxonomy" id="2173034"/>
    <lineage>
        <taxon>Bacteria</taxon>
        <taxon>Bacillati</taxon>
        <taxon>Bacillota</taxon>
        <taxon>Clostridia</taxon>
        <taxon>Lachnospirales</taxon>
        <taxon>Vallitaleaceae</taxon>
        <taxon>Petrocella</taxon>
    </lineage>
</organism>
<dbReference type="AlphaFoldDB" id="A0A3P7SC01"/>
<name>A0A3P7SC01_9FIRM</name>
<reference evidence="1 2" key="1">
    <citation type="submission" date="2018-09" db="EMBL/GenBank/DDBJ databases">
        <authorList>
            <person name="Postec A."/>
        </authorList>
    </citation>
    <scope>NUCLEOTIDE SEQUENCE [LARGE SCALE GENOMIC DNA]</scope>
    <source>
        <strain evidence="1">70B-A</strain>
    </source>
</reference>
<dbReference type="SUPFAM" id="SSF55874">
    <property type="entry name" value="ATPase domain of HSP90 chaperone/DNA topoisomerase II/histidine kinase"/>
    <property type="match status" value="1"/>
</dbReference>
<sequence>MGYIEDLEQAEKESKNRAVATKILDKMEELRLTSNEDVSRRWIWELLQNARDVAGSSGQIDIAIDLHEDSNHLVFMHNGKPFTSSNIVSLIEQVSSKERDTTLVEEEINTTGKFGTGFLTTHLLSEIVHLKGLLKNTEGECKPFEVTLDRSGRELQSITDSINITMAQLRAVEEAEEAFYNNGVYQTQFTYELNDIGLEVARKGLDDLEHLIPYVLTFVKEIRTVNIIHANKIFELTEESVLGNGTVNRATIQVSERDTLSNRFITTKQGTDLLLAAEVELTEDGYAFVGSDYKLPKLFCTFPLIGSGNFPFPFIINSGHFNPNEPRSGVFLTDKDEDKVSQNKEILIKAVSVAQDFINSTASCGWRKFYVPVKYANSSINVDWIDNEWLIENVKIPIRNYLVSSQIVDDRKGNRTSIISNEKTNVLIPFSTSKNTRESLYKLTSYLTGEPLTREDELHEWYSAIWRDLKKLDIYYILRVIEDLGTINELSTQLNNVDVYKWLKAVFKMAENNEKIVEEIIAEKLVIIPNQNGVFTRYSDLYIDEGIDNALKDITADMGHDCREILLDKVCYLPEGLKFSGKTTKGIAAEINNQLEELDWDSKIQISKKIATLYSEQRETIEQRRYIIDLCKKVYGDTFGETKKLIHWNHKIWEYADNYLIDDITNIIMAQNNIEMLSQYLSFQTEQECILWLKTLIESLTAYEYSSHLNTKSILPNQMGELKEKEELFLDDEIDDELKEICMLLGYDYREELLDINFDIDIPHSREINNKEVAEKITSLVRTAMHEFEQSSETKYALRILMQWFQDYAEVAEGLFTDLWPERHRLLSGKEIMESFKKAEQWDELNNQLLEKTGCSTIEEAVEVIMSNNISLDQEEDKIVLDQDMLAQLGITSEEELKEAFKSKKFADTFTHDSEVNQEKFHYVQEIIDRSIKNVCTHLEENLQEYDYTTLEPIPGARTIFAIEKNGEEVYLIIRPSDYKQIIIFYDSEKDYLDYNKDVELWVDNDVDIPEKITFGRILKVTGINRIPLYRVKR</sequence>
<evidence type="ECO:0000313" key="1">
    <source>
        <dbReference type="EMBL" id="VDN49239.1"/>
    </source>
</evidence>
<dbReference type="Gene3D" id="3.30.565.10">
    <property type="entry name" value="Histidine kinase-like ATPase, C-terminal domain"/>
    <property type="match status" value="1"/>
</dbReference>
<dbReference type="KEGG" id="cbar:PATL70BA_3313"/>
<gene>
    <name evidence="1" type="ORF">PATL70BA_3313</name>
</gene>
<accession>A0A3P7SC01</accession>
<protein>
    <recommendedName>
        <fullName evidence="3">ATP-binding protein</fullName>
    </recommendedName>
</protein>
<evidence type="ECO:0008006" key="3">
    <source>
        <dbReference type="Google" id="ProtNLM"/>
    </source>
</evidence>
<dbReference type="EMBL" id="LR130778">
    <property type="protein sequence ID" value="VDN49239.1"/>
    <property type="molecule type" value="Genomic_DNA"/>
</dbReference>
<dbReference type="InterPro" id="IPR036890">
    <property type="entry name" value="HATPase_C_sf"/>
</dbReference>